<dbReference type="SMART" id="SM00065">
    <property type="entry name" value="GAF"/>
    <property type="match status" value="1"/>
</dbReference>
<dbReference type="Pfam" id="PF13185">
    <property type="entry name" value="GAF_2"/>
    <property type="match status" value="1"/>
</dbReference>
<dbReference type="Pfam" id="PF02518">
    <property type="entry name" value="HATPase_c"/>
    <property type="match status" value="1"/>
</dbReference>
<keyword evidence="4" id="KW-0597">Phosphoprotein</keyword>
<keyword evidence="7 12" id="KW-0418">Kinase</keyword>
<organism evidence="12 13">
    <name type="scientific">Paenibacillus endophyticus</name>
    <dbReference type="NCBI Taxonomy" id="1294268"/>
    <lineage>
        <taxon>Bacteria</taxon>
        <taxon>Bacillati</taxon>
        <taxon>Bacillota</taxon>
        <taxon>Bacilli</taxon>
        <taxon>Bacillales</taxon>
        <taxon>Paenibacillaceae</taxon>
        <taxon>Paenibacillus</taxon>
    </lineage>
</organism>
<dbReference type="EC" id="2.7.13.3" evidence="3"/>
<evidence type="ECO:0000256" key="7">
    <source>
        <dbReference type="ARBA" id="ARBA00022777"/>
    </source>
</evidence>
<evidence type="ECO:0000259" key="11">
    <source>
        <dbReference type="PROSITE" id="PS50109"/>
    </source>
</evidence>
<dbReference type="SUPFAM" id="SSF55781">
    <property type="entry name" value="GAF domain-like"/>
    <property type="match status" value="1"/>
</dbReference>
<dbReference type="CDD" id="cd00082">
    <property type="entry name" value="HisKA"/>
    <property type="match status" value="1"/>
</dbReference>
<evidence type="ECO:0000256" key="4">
    <source>
        <dbReference type="ARBA" id="ARBA00022553"/>
    </source>
</evidence>
<evidence type="ECO:0000256" key="1">
    <source>
        <dbReference type="ARBA" id="ARBA00000085"/>
    </source>
</evidence>
<dbReference type="PANTHER" id="PTHR43047:SF72">
    <property type="entry name" value="OSMOSENSING HISTIDINE PROTEIN KINASE SLN1"/>
    <property type="match status" value="1"/>
</dbReference>
<dbReference type="SMART" id="SM00387">
    <property type="entry name" value="HATPase_c"/>
    <property type="match status" value="1"/>
</dbReference>
<dbReference type="InterPro" id="IPR029016">
    <property type="entry name" value="GAF-like_dom_sf"/>
</dbReference>
<evidence type="ECO:0000256" key="3">
    <source>
        <dbReference type="ARBA" id="ARBA00012438"/>
    </source>
</evidence>
<comment type="caution">
    <text evidence="12">The sequence shown here is derived from an EMBL/GenBank/DDBJ whole genome shotgun (WGS) entry which is preliminary data.</text>
</comment>
<keyword evidence="8" id="KW-0067">ATP-binding</keyword>
<dbReference type="Pfam" id="PF00512">
    <property type="entry name" value="HisKA"/>
    <property type="match status" value="1"/>
</dbReference>
<proteinExistence type="inferred from homology"/>
<comment type="catalytic activity">
    <reaction evidence="1">
        <text>ATP + protein L-histidine = ADP + protein N-phospho-L-histidine.</text>
        <dbReference type="EC" id="2.7.13.3"/>
    </reaction>
</comment>
<evidence type="ECO:0000256" key="5">
    <source>
        <dbReference type="ARBA" id="ARBA00022679"/>
    </source>
</evidence>
<dbReference type="SUPFAM" id="SSF47384">
    <property type="entry name" value="Homodimeric domain of signal transducing histidine kinase"/>
    <property type="match status" value="1"/>
</dbReference>
<dbReference type="SMART" id="SM00388">
    <property type="entry name" value="HisKA"/>
    <property type="match status" value="1"/>
</dbReference>
<dbReference type="GO" id="GO:0009927">
    <property type="term" value="F:histidine phosphotransfer kinase activity"/>
    <property type="evidence" value="ECO:0007669"/>
    <property type="project" value="TreeGrafter"/>
</dbReference>
<dbReference type="InterPro" id="IPR004358">
    <property type="entry name" value="Sig_transdc_His_kin-like_C"/>
</dbReference>
<dbReference type="PROSITE" id="PS50109">
    <property type="entry name" value="HIS_KIN"/>
    <property type="match status" value="1"/>
</dbReference>
<dbReference type="InterPro" id="IPR003594">
    <property type="entry name" value="HATPase_dom"/>
</dbReference>
<name>A0A7W5GDQ6_9BACL</name>
<evidence type="ECO:0000256" key="9">
    <source>
        <dbReference type="ARBA" id="ARBA00023012"/>
    </source>
</evidence>
<evidence type="ECO:0000313" key="13">
    <source>
        <dbReference type="Proteomes" id="UP000518605"/>
    </source>
</evidence>
<dbReference type="AlphaFoldDB" id="A0A7W5GDQ6"/>
<keyword evidence="9" id="KW-0902">Two-component regulatory system</keyword>
<dbReference type="InterPro" id="IPR036097">
    <property type="entry name" value="HisK_dim/P_sf"/>
</dbReference>
<accession>A0A7W5GDQ6</accession>
<evidence type="ECO:0000256" key="10">
    <source>
        <dbReference type="ARBA" id="ARBA00074306"/>
    </source>
</evidence>
<gene>
    <name evidence="12" type="ORF">FHS16_005816</name>
</gene>
<evidence type="ECO:0000256" key="8">
    <source>
        <dbReference type="ARBA" id="ARBA00022840"/>
    </source>
</evidence>
<dbReference type="GO" id="GO:0000155">
    <property type="term" value="F:phosphorelay sensor kinase activity"/>
    <property type="evidence" value="ECO:0007669"/>
    <property type="project" value="InterPro"/>
</dbReference>
<dbReference type="GO" id="GO:0005886">
    <property type="term" value="C:plasma membrane"/>
    <property type="evidence" value="ECO:0007669"/>
    <property type="project" value="TreeGrafter"/>
</dbReference>
<evidence type="ECO:0000256" key="6">
    <source>
        <dbReference type="ARBA" id="ARBA00022741"/>
    </source>
</evidence>
<evidence type="ECO:0000256" key="2">
    <source>
        <dbReference type="ARBA" id="ARBA00006402"/>
    </source>
</evidence>
<dbReference type="Proteomes" id="UP000518605">
    <property type="component" value="Unassembled WGS sequence"/>
</dbReference>
<keyword evidence="5" id="KW-0808">Transferase</keyword>
<dbReference type="Gene3D" id="3.30.565.10">
    <property type="entry name" value="Histidine kinase-like ATPase, C-terminal domain"/>
    <property type="match status" value="1"/>
</dbReference>
<keyword evidence="13" id="KW-1185">Reference proteome</keyword>
<dbReference type="InterPro" id="IPR005467">
    <property type="entry name" value="His_kinase_dom"/>
</dbReference>
<dbReference type="GO" id="GO:0005524">
    <property type="term" value="F:ATP binding"/>
    <property type="evidence" value="ECO:0007669"/>
    <property type="project" value="UniProtKB-KW"/>
</dbReference>
<dbReference type="PRINTS" id="PR00344">
    <property type="entry name" value="BCTRLSENSOR"/>
</dbReference>
<protein>
    <recommendedName>
        <fullName evidence="10">Circadian input-output histidine kinase CikA</fullName>
        <ecNumber evidence="3">2.7.13.3</ecNumber>
    </recommendedName>
</protein>
<dbReference type="FunFam" id="3.30.565.10:FF:000010">
    <property type="entry name" value="Sensor histidine kinase RcsC"/>
    <property type="match status" value="1"/>
</dbReference>
<dbReference type="RefSeq" id="WP_246432015.1">
    <property type="nucleotide sequence ID" value="NZ_CBCSLB010000027.1"/>
</dbReference>
<dbReference type="PANTHER" id="PTHR43047">
    <property type="entry name" value="TWO-COMPONENT HISTIDINE PROTEIN KINASE"/>
    <property type="match status" value="1"/>
</dbReference>
<comment type="similarity">
    <text evidence="2">In the N-terminal section; belongs to the phytochrome family.</text>
</comment>
<feature type="domain" description="Histidine kinase" evidence="11">
    <location>
        <begin position="183"/>
        <end position="405"/>
    </location>
</feature>
<sequence length="414" mass="45581">MKSSMIEDMLTIVSRNIYESATQVMSTASAMIPANTFCIAINDRLTTTVLRSYNRHQMILDEGLVVDNEDSYCHLVIEKSKGPLIIEDNLTHPLTREMDATKLVGGCSFMGVPIVKREGEVYGSLCAFDHNFYSYDEKEVAFMSSLAAFFANVLELEDAANALKDAHRTIYSLAEEKSNLLAVMSHEIRTPLNGIIGMIDLLQSTEPSQEQRQFLDIARASGDSLMAILNDILSYSKLESEDREISYHSINLQACVKQVHDLLLHDASNKGIKLSMDIDPTIPDLISVDVTKLHQIIINLLCNAIKFTNSGSVTLTAEALTEGADGPRLLLMVKDTGIGIDAKKLDQLFQPFSQLHAPSPFEEYGGTGLGLSICKKLAEQMNGRVWLAESSESGSCFALELPLLLTEPDVQIAL</sequence>
<dbReference type="CDD" id="cd16922">
    <property type="entry name" value="HATPase_EvgS-ArcB-TorS-like"/>
    <property type="match status" value="1"/>
</dbReference>
<dbReference type="SUPFAM" id="SSF55874">
    <property type="entry name" value="ATPase domain of HSP90 chaperone/DNA topoisomerase II/histidine kinase"/>
    <property type="match status" value="1"/>
</dbReference>
<evidence type="ECO:0000313" key="12">
    <source>
        <dbReference type="EMBL" id="MBB3155708.1"/>
    </source>
</evidence>
<dbReference type="InterPro" id="IPR003018">
    <property type="entry name" value="GAF"/>
</dbReference>
<dbReference type="EMBL" id="JACHXW010000027">
    <property type="protein sequence ID" value="MBB3155708.1"/>
    <property type="molecule type" value="Genomic_DNA"/>
</dbReference>
<reference evidence="12 13" key="1">
    <citation type="submission" date="2020-08" db="EMBL/GenBank/DDBJ databases">
        <title>Genomic Encyclopedia of Type Strains, Phase III (KMG-III): the genomes of soil and plant-associated and newly described type strains.</title>
        <authorList>
            <person name="Whitman W."/>
        </authorList>
    </citation>
    <scope>NUCLEOTIDE SEQUENCE [LARGE SCALE GENOMIC DNA]</scope>
    <source>
        <strain evidence="12 13">CECT 8234</strain>
    </source>
</reference>
<dbReference type="Gene3D" id="1.10.287.130">
    <property type="match status" value="1"/>
</dbReference>
<dbReference type="Gene3D" id="3.30.450.40">
    <property type="match status" value="1"/>
</dbReference>
<dbReference type="InterPro" id="IPR036890">
    <property type="entry name" value="HATPase_C_sf"/>
</dbReference>
<dbReference type="InterPro" id="IPR003661">
    <property type="entry name" value="HisK_dim/P_dom"/>
</dbReference>
<keyword evidence="6" id="KW-0547">Nucleotide-binding</keyword>